<comment type="function">
    <text evidence="4">The branched-chain alpha-keto dehydrogenase complex catalyzes the overall conversion of alpha-keto acids to acyl-CoA and CO(2). It contains multiple copies of three enzymatic components: branched-chain alpha-keto acid decarboxylase (E1), lipoamide acyltransferase (E2) and lipoamide dehydrogenase (E3).</text>
</comment>
<dbReference type="GO" id="GO:0003863">
    <property type="term" value="F:branched-chain 2-oxo acid dehydrogenase activity"/>
    <property type="evidence" value="ECO:0007669"/>
    <property type="project" value="UniProtKB-EC"/>
</dbReference>
<feature type="domain" description="Dehydrogenase E1 component" evidence="5">
    <location>
        <begin position="1"/>
        <end position="288"/>
    </location>
</feature>
<dbReference type="Gene3D" id="3.40.50.970">
    <property type="match status" value="1"/>
</dbReference>
<evidence type="ECO:0000256" key="2">
    <source>
        <dbReference type="ARBA" id="ARBA00023002"/>
    </source>
</evidence>
<keyword evidence="6" id="KW-0670">Pyruvate</keyword>
<evidence type="ECO:0000259" key="5">
    <source>
        <dbReference type="Pfam" id="PF00676"/>
    </source>
</evidence>
<gene>
    <name evidence="6" type="ORF">JF888_09015</name>
</gene>
<dbReference type="PANTHER" id="PTHR43380">
    <property type="entry name" value="2-OXOISOVALERATE DEHYDROGENASE SUBUNIT ALPHA, MITOCHONDRIAL"/>
    <property type="match status" value="1"/>
</dbReference>
<evidence type="ECO:0000256" key="4">
    <source>
        <dbReference type="RuleBase" id="RU365014"/>
    </source>
</evidence>
<evidence type="ECO:0000256" key="1">
    <source>
        <dbReference type="ARBA" id="ARBA00001964"/>
    </source>
</evidence>
<evidence type="ECO:0000313" key="7">
    <source>
        <dbReference type="Proteomes" id="UP000620075"/>
    </source>
</evidence>
<accession>A0A934K7T5</accession>
<dbReference type="PANTHER" id="PTHR43380:SF1">
    <property type="entry name" value="2-OXOISOVALERATE DEHYDROGENASE SUBUNIT ALPHA, MITOCHONDRIAL"/>
    <property type="match status" value="1"/>
</dbReference>
<comment type="caution">
    <text evidence="6">The sequence shown here is derived from an EMBL/GenBank/DDBJ whole genome shotgun (WGS) entry which is preliminary data.</text>
</comment>
<dbReference type="Pfam" id="PF00676">
    <property type="entry name" value="E1_dh"/>
    <property type="match status" value="1"/>
</dbReference>
<comment type="catalytic activity">
    <reaction evidence="4">
        <text>N(6)-[(R)-lipoyl]-L-lysyl-[protein] + 3-methyl-2-oxobutanoate + H(+) = N(6)-[(R)-S(8)-2-methylpropanoyldihydrolipoyl]-L-lysyl-[protein] + CO2</text>
        <dbReference type="Rhea" id="RHEA:13457"/>
        <dbReference type="Rhea" id="RHEA-COMP:10474"/>
        <dbReference type="Rhea" id="RHEA-COMP:10497"/>
        <dbReference type="ChEBI" id="CHEBI:11851"/>
        <dbReference type="ChEBI" id="CHEBI:15378"/>
        <dbReference type="ChEBI" id="CHEBI:16526"/>
        <dbReference type="ChEBI" id="CHEBI:83099"/>
        <dbReference type="ChEBI" id="CHEBI:83142"/>
        <dbReference type="EC" id="1.2.4.4"/>
    </reaction>
</comment>
<keyword evidence="2 4" id="KW-0560">Oxidoreductase</keyword>
<evidence type="ECO:0000313" key="6">
    <source>
        <dbReference type="EMBL" id="MBJ7603311.1"/>
    </source>
</evidence>
<dbReference type="InterPro" id="IPR050771">
    <property type="entry name" value="Alpha-ketoacid_DH_E1_comp"/>
</dbReference>
<dbReference type="EMBL" id="JAEKNQ010000035">
    <property type="protein sequence ID" value="MBJ7603311.1"/>
    <property type="molecule type" value="Genomic_DNA"/>
</dbReference>
<dbReference type="GO" id="GO:0009083">
    <property type="term" value="P:branched-chain amino acid catabolic process"/>
    <property type="evidence" value="ECO:0007669"/>
    <property type="project" value="TreeGrafter"/>
</dbReference>
<dbReference type="CDD" id="cd02000">
    <property type="entry name" value="TPP_E1_PDC_ADC_BCADC"/>
    <property type="match status" value="1"/>
</dbReference>
<organism evidence="6 7">
    <name type="scientific">Candidatus Dormiibacter inghamiae</name>
    <dbReference type="NCBI Taxonomy" id="3127013"/>
    <lineage>
        <taxon>Bacteria</taxon>
        <taxon>Bacillati</taxon>
        <taxon>Candidatus Dormiibacterota</taxon>
        <taxon>Candidatus Dormibacteria</taxon>
        <taxon>Candidatus Dormibacterales</taxon>
        <taxon>Candidatus Dormibacteraceae</taxon>
        <taxon>Candidatus Dormiibacter</taxon>
    </lineage>
</organism>
<reference evidence="6 7" key="1">
    <citation type="submission" date="2020-10" db="EMBL/GenBank/DDBJ databases">
        <title>Ca. Dormibacterota MAGs.</title>
        <authorList>
            <person name="Montgomery K."/>
        </authorList>
    </citation>
    <scope>NUCLEOTIDE SEQUENCE [LARGE SCALE GENOMIC DNA]</scope>
    <source>
        <strain evidence="6">SC8811_S16_3</strain>
    </source>
</reference>
<dbReference type="AlphaFoldDB" id="A0A934K7T5"/>
<dbReference type="SUPFAM" id="SSF52518">
    <property type="entry name" value="Thiamin diphosphate-binding fold (THDP-binding)"/>
    <property type="match status" value="1"/>
</dbReference>
<comment type="cofactor">
    <cofactor evidence="1 4">
        <name>thiamine diphosphate</name>
        <dbReference type="ChEBI" id="CHEBI:58937"/>
    </cofactor>
</comment>
<proteinExistence type="inferred from homology"/>
<evidence type="ECO:0000256" key="3">
    <source>
        <dbReference type="ARBA" id="ARBA00023052"/>
    </source>
</evidence>
<protein>
    <recommendedName>
        <fullName evidence="4">2-oxoisovalerate dehydrogenase subunit alpha</fullName>
        <ecNumber evidence="4">1.2.4.4</ecNumber>
    </recommendedName>
    <alternativeName>
        <fullName evidence="4">Branched-chain alpha-keto acid dehydrogenase E1 component alpha chain</fullName>
    </alternativeName>
</protein>
<comment type="similarity">
    <text evidence="4">Belongs to the BCKDHA family.</text>
</comment>
<dbReference type="Proteomes" id="UP000620075">
    <property type="component" value="Unassembled WGS sequence"/>
</dbReference>
<keyword evidence="3 4" id="KW-0786">Thiamine pyrophosphate</keyword>
<sequence>MMLSRALDHWAIRLQRMGRLGTYGPVNGQEASVVGSSWALEPALDWLAPAYREQPAMLHPGLSLDKLLAGYMGKLAAARIPDDVLMLPRNQSVCAQLPHAVGLAWAQRLRRTGAAVMAFIGEGASSEGDFHESCNLAGVVGAPIVLVVQNNGGAISTPSSRQTAGVLWARATGYGFPGCLVDGNDLFAVYATARDAVRRARGGEGPTLIESRTYRMGFHNTTDNPAAYRNSADVAAAATADPILRVQRYLTKLGKWHPDVQRKWSEELDREIRTAIEQARTYPAPRPEEVFEHVYADPPGRVRDQRQALLDSVERGQS</sequence>
<dbReference type="InterPro" id="IPR029061">
    <property type="entry name" value="THDP-binding"/>
</dbReference>
<dbReference type="InterPro" id="IPR001017">
    <property type="entry name" value="DH_E1"/>
</dbReference>
<dbReference type="EC" id="1.2.4.4" evidence="4"/>
<name>A0A934K7T5_9BACT</name>